<proteinExistence type="predicted"/>
<sequence length="108" mass="13006">MKNFRMFEGMVVERGLVLEYIADSPSRIAYLREEIESKIFFFILRVTYFPQVKPAKSEANRPMPRKKKVYFYPVTPYHFPYGFFFLKLIFICLFFHSHLTHLSSHLQS</sequence>
<feature type="transmembrane region" description="Helical" evidence="1">
    <location>
        <begin position="69"/>
        <end position="96"/>
    </location>
</feature>
<protein>
    <submittedName>
        <fullName evidence="2">Uncharacterized protein</fullName>
    </submittedName>
</protein>
<evidence type="ECO:0000256" key="1">
    <source>
        <dbReference type="SAM" id="Phobius"/>
    </source>
</evidence>
<dbReference type="EMBL" id="BPLQ01012651">
    <property type="protein sequence ID" value="GIY66814.1"/>
    <property type="molecule type" value="Genomic_DNA"/>
</dbReference>
<keyword evidence="1" id="KW-1133">Transmembrane helix</keyword>
<accession>A0AAV4VAY7</accession>
<keyword evidence="3" id="KW-1185">Reference proteome</keyword>
<reference evidence="2 3" key="1">
    <citation type="submission" date="2021-06" db="EMBL/GenBank/DDBJ databases">
        <title>Caerostris darwini draft genome.</title>
        <authorList>
            <person name="Kono N."/>
            <person name="Arakawa K."/>
        </authorList>
    </citation>
    <scope>NUCLEOTIDE SEQUENCE [LARGE SCALE GENOMIC DNA]</scope>
</reference>
<organism evidence="2 3">
    <name type="scientific">Caerostris darwini</name>
    <dbReference type="NCBI Taxonomy" id="1538125"/>
    <lineage>
        <taxon>Eukaryota</taxon>
        <taxon>Metazoa</taxon>
        <taxon>Ecdysozoa</taxon>
        <taxon>Arthropoda</taxon>
        <taxon>Chelicerata</taxon>
        <taxon>Arachnida</taxon>
        <taxon>Araneae</taxon>
        <taxon>Araneomorphae</taxon>
        <taxon>Entelegynae</taxon>
        <taxon>Araneoidea</taxon>
        <taxon>Araneidae</taxon>
        <taxon>Caerostris</taxon>
    </lineage>
</organism>
<evidence type="ECO:0000313" key="3">
    <source>
        <dbReference type="Proteomes" id="UP001054837"/>
    </source>
</evidence>
<name>A0AAV4VAY7_9ARAC</name>
<comment type="caution">
    <text evidence="2">The sequence shown here is derived from an EMBL/GenBank/DDBJ whole genome shotgun (WGS) entry which is preliminary data.</text>
</comment>
<dbReference type="AlphaFoldDB" id="A0AAV4VAY7"/>
<evidence type="ECO:0000313" key="2">
    <source>
        <dbReference type="EMBL" id="GIY66814.1"/>
    </source>
</evidence>
<gene>
    <name evidence="2" type="ORF">CDAR_18461</name>
</gene>
<keyword evidence="1" id="KW-0472">Membrane</keyword>
<dbReference type="Proteomes" id="UP001054837">
    <property type="component" value="Unassembled WGS sequence"/>
</dbReference>
<keyword evidence="1" id="KW-0812">Transmembrane</keyword>